<organism evidence="2 3">
    <name type="scientific">Coptis chinensis</name>
    <dbReference type="NCBI Taxonomy" id="261450"/>
    <lineage>
        <taxon>Eukaryota</taxon>
        <taxon>Viridiplantae</taxon>
        <taxon>Streptophyta</taxon>
        <taxon>Embryophyta</taxon>
        <taxon>Tracheophyta</taxon>
        <taxon>Spermatophyta</taxon>
        <taxon>Magnoliopsida</taxon>
        <taxon>Ranunculales</taxon>
        <taxon>Ranunculaceae</taxon>
        <taxon>Coptidoideae</taxon>
        <taxon>Coptis</taxon>
    </lineage>
</organism>
<evidence type="ECO:0000313" key="3">
    <source>
        <dbReference type="Proteomes" id="UP000631114"/>
    </source>
</evidence>
<dbReference type="InterPro" id="IPR008972">
    <property type="entry name" value="Cupredoxin"/>
</dbReference>
<dbReference type="OrthoDB" id="1724250at2759"/>
<evidence type="ECO:0000259" key="1">
    <source>
        <dbReference type="Pfam" id="PF00394"/>
    </source>
</evidence>
<keyword evidence="3" id="KW-1185">Reference proteome</keyword>
<dbReference type="Gene3D" id="2.60.40.420">
    <property type="entry name" value="Cupredoxins - blue copper proteins"/>
    <property type="match status" value="1"/>
</dbReference>
<dbReference type="InterPro" id="IPR001117">
    <property type="entry name" value="Cu-oxidase_2nd"/>
</dbReference>
<feature type="domain" description="Plastocyanin-like" evidence="1">
    <location>
        <begin position="8"/>
        <end position="59"/>
    </location>
</feature>
<comment type="caution">
    <text evidence="2">The sequence shown here is derived from an EMBL/GenBank/DDBJ whole genome shotgun (WGS) entry which is preliminary data.</text>
</comment>
<proteinExistence type="predicted"/>
<sequence length="146" mass="16405">MYRLRISNITLDSLDVHIGQSYSVLVTANQLDTMDYFMVANPTQSNSSIIGVGVLHYANSTTPTSGPLPVGPNPMDREFSVNQARSISSAERFDPRTISWESVPSMKTSRGGHSVAAFNEKMVLNFKMEQEVYTKEEIDWSYIEYL</sequence>
<dbReference type="Gene3D" id="2.120.10.80">
    <property type="entry name" value="Kelch-type beta propeller"/>
    <property type="match status" value="1"/>
</dbReference>
<dbReference type="AlphaFoldDB" id="A0A835M2Q2"/>
<protein>
    <recommendedName>
        <fullName evidence="1">Plastocyanin-like domain-containing protein</fullName>
    </recommendedName>
</protein>
<evidence type="ECO:0000313" key="2">
    <source>
        <dbReference type="EMBL" id="KAF9616840.1"/>
    </source>
</evidence>
<dbReference type="Proteomes" id="UP000631114">
    <property type="component" value="Unassembled WGS sequence"/>
</dbReference>
<dbReference type="InterPro" id="IPR015915">
    <property type="entry name" value="Kelch-typ_b-propeller"/>
</dbReference>
<dbReference type="SUPFAM" id="SSF117281">
    <property type="entry name" value="Kelch motif"/>
    <property type="match status" value="1"/>
</dbReference>
<dbReference type="Pfam" id="PF00394">
    <property type="entry name" value="Cu-oxidase"/>
    <property type="match status" value="1"/>
</dbReference>
<reference evidence="2 3" key="1">
    <citation type="submission" date="2020-10" db="EMBL/GenBank/DDBJ databases">
        <title>The Coptis chinensis genome and diversification of protoberbering-type alkaloids.</title>
        <authorList>
            <person name="Wang B."/>
            <person name="Shu S."/>
            <person name="Song C."/>
            <person name="Liu Y."/>
        </authorList>
    </citation>
    <scope>NUCLEOTIDE SEQUENCE [LARGE SCALE GENOMIC DNA]</scope>
    <source>
        <strain evidence="2">HL-2020</strain>
        <tissue evidence="2">Leaf</tissue>
    </source>
</reference>
<dbReference type="SUPFAM" id="SSF49503">
    <property type="entry name" value="Cupredoxins"/>
    <property type="match status" value="1"/>
</dbReference>
<name>A0A835M2Q2_9MAGN</name>
<gene>
    <name evidence="2" type="ORF">IFM89_032690</name>
</gene>
<dbReference type="EMBL" id="JADFTS010000003">
    <property type="protein sequence ID" value="KAF9616840.1"/>
    <property type="molecule type" value="Genomic_DNA"/>
</dbReference>
<accession>A0A835M2Q2</accession>